<dbReference type="Proteomes" id="UP000663862">
    <property type="component" value="Unassembled WGS sequence"/>
</dbReference>
<feature type="region of interest" description="Disordered" evidence="1">
    <location>
        <begin position="15"/>
        <end position="34"/>
    </location>
</feature>
<name>A0A821FM33_9BILA</name>
<gene>
    <name evidence="2" type="ORF">TSG867_LOCUS31035</name>
</gene>
<evidence type="ECO:0000256" key="1">
    <source>
        <dbReference type="SAM" id="MobiDB-lite"/>
    </source>
</evidence>
<dbReference type="AlphaFoldDB" id="A0A821FM33"/>
<evidence type="ECO:0000313" key="2">
    <source>
        <dbReference type="EMBL" id="CAF4655563.1"/>
    </source>
</evidence>
<comment type="caution">
    <text evidence="2">The sequence shown here is derived from an EMBL/GenBank/DDBJ whole genome shotgun (WGS) entry which is preliminary data.</text>
</comment>
<feature type="non-terminal residue" evidence="2">
    <location>
        <position position="1"/>
    </location>
</feature>
<accession>A0A821FM33</accession>
<proteinExistence type="predicted"/>
<organism evidence="2 3">
    <name type="scientific">Rotaria socialis</name>
    <dbReference type="NCBI Taxonomy" id="392032"/>
    <lineage>
        <taxon>Eukaryota</taxon>
        <taxon>Metazoa</taxon>
        <taxon>Spiralia</taxon>
        <taxon>Gnathifera</taxon>
        <taxon>Rotifera</taxon>
        <taxon>Eurotatoria</taxon>
        <taxon>Bdelloidea</taxon>
        <taxon>Philodinida</taxon>
        <taxon>Philodinidae</taxon>
        <taxon>Rotaria</taxon>
    </lineage>
</organism>
<protein>
    <submittedName>
        <fullName evidence="2">Uncharacterized protein</fullName>
    </submittedName>
</protein>
<reference evidence="2" key="1">
    <citation type="submission" date="2021-02" db="EMBL/GenBank/DDBJ databases">
        <authorList>
            <person name="Nowell W R."/>
        </authorList>
    </citation>
    <scope>NUCLEOTIDE SEQUENCE</scope>
</reference>
<dbReference type="EMBL" id="CAJOBQ010005411">
    <property type="protein sequence ID" value="CAF4655563.1"/>
    <property type="molecule type" value="Genomic_DNA"/>
</dbReference>
<sequence>NYKASSSGRQNICLAATGSNGAEPPNNKTGILPK</sequence>
<evidence type="ECO:0000313" key="3">
    <source>
        <dbReference type="Proteomes" id="UP000663862"/>
    </source>
</evidence>